<gene>
    <name evidence="2" type="ORF">PMAYCL1PPCAC_23536</name>
</gene>
<dbReference type="EMBL" id="BTRK01000005">
    <property type="protein sequence ID" value="GMR53341.1"/>
    <property type="molecule type" value="Genomic_DNA"/>
</dbReference>
<evidence type="ECO:0000313" key="3">
    <source>
        <dbReference type="Proteomes" id="UP001328107"/>
    </source>
</evidence>
<proteinExistence type="predicted"/>
<name>A0AAN5I7M6_9BILA</name>
<evidence type="ECO:0000256" key="1">
    <source>
        <dbReference type="SAM" id="MobiDB-lite"/>
    </source>
</evidence>
<reference evidence="3" key="1">
    <citation type="submission" date="2022-10" db="EMBL/GenBank/DDBJ databases">
        <title>Genome assembly of Pristionchus species.</title>
        <authorList>
            <person name="Yoshida K."/>
            <person name="Sommer R.J."/>
        </authorList>
    </citation>
    <scope>NUCLEOTIDE SEQUENCE [LARGE SCALE GENOMIC DNA]</scope>
    <source>
        <strain evidence="3">RS5460</strain>
    </source>
</reference>
<feature type="region of interest" description="Disordered" evidence="1">
    <location>
        <begin position="1"/>
        <end position="58"/>
    </location>
</feature>
<feature type="compositionally biased region" description="Polar residues" evidence="1">
    <location>
        <begin position="45"/>
        <end position="58"/>
    </location>
</feature>
<accession>A0AAN5I7M6</accession>
<feature type="compositionally biased region" description="Basic and acidic residues" evidence="1">
    <location>
        <begin position="27"/>
        <end position="36"/>
    </location>
</feature>
<keyword evidence="3" id="KW-1185">Reference proteome</keyword>
<protein>
    <submittedName>
        <fullName evidence="2">Uncharacterized protein</fullName>
    </submittedName>
</protein>
<feature type="compositionally biased region" description="Low complexity" evidence="1">
    <location>
        <begin position="16"/>
        <end position="26"/>
    </location>
</feature>
<feature type="region of interest" description="Disordered" evidence="1">
    <location>
        <begin position="121"/>
        <end position="149"/>
    </location>
</feature>
<sequence>MISESNRSVVVPGLASPSISSSIPPSSEDKKVESKKISAPREVSKNSTASVKTTQQTRTFSTSADILIETITMGKDSLFDKTTITERNAAQKKSVTKKKKKNNIKTISTCGTSAAVIEKTQPNSGQLSTEITQETLTFSNTQKTSEKAD</sequence>
<dbReference type="Proteomes" id="UP001328107">
    <property type="component" value="Unassembled WGS sequence"/>
</dbReference>
<dbReference type="AlphaFoldDB" id="A0AAN5I7M6"/>
<organism evidence="2 3">
    <name type="scientific">Pristionchus mayeri</name>
    <dbReference type="NCBI Taxonomy" id="1317129"/>
    <lineage>
        <taxon>Eukaryota</taxon>
        <taxon>Metazoa</taxon>
        <taxon>Ecdysozoa</taxon>
        <taxon>Nematoda</taxon>
        <taxon>Chromadorea</taxon>
        <taxon>Rhabditida</taxon>
        <taxon>Rhabditina</taxon>
        <taxon>Diplogasteromorpha</taxon>
        <taxon>Diplogasteroidea</taxon>
        <taxon>Neodiplogasteridae</taxon>
        <taxon>Pristionchus</taxon>
    </lineage>
</organism>
<feature type="compositionally biased region" description="Polar residues" evidence="1">
    <location>
        <begin position="121"/>
        <end position="143"/>
    </location>
</feature>
<comment type="caution">
    <text evidence="2">The sequence shown here is derived from an EMBL/GenBank/DDBJ whole genome shotgun (WGS) entry which is preliminary data.</text>
</comment>
<evidence type="ECO:0000313" key="2">
    <source>
        <dbReference type="EMBL" id="GMR53341.1"/>
    </source>
</evidence>